<dbReference type="OrthoDB" id="5516291at2"/>
<dbReference type="RefSeq" id="WP_069969904.1">
    <property type="nucleotide sequence ID" value="NZ_CM124774.1"/>
</dbReference>
<sequence>MNVYVESNFVLELALMQEQYESCSQLDSKDFSNPTIIDELNSYNCRLLFRFDDGLGYIQSQI</sequence>
<evidence type="ECO:0000313" key="1">
    <source>
        <dbReference type="EMBL" id="OEJ72484.1"/>
    </source>
</evidence>
<reference evidence="1" key="1">
    <citation type="submission" date="2016-09" db="EMBL/GenBank/DDBJ databases">
        <title>Draft genome of thermotolerant cyanobacterium Desertifilum sp. strain IPPAS B-1220.</title>
        <authorList>
            <person name="Sinetova M.A."/>
            <person name="Bolakhan K."/>
            <person name="Zayadan B.K."/>
            <person name="Mironov K.S."/>
            <person name="Ustinova V."/>
            <person name="Kupriyanova E.V."/>
            <person name="Sidorov R.A."/>
            <person name="Skrypnik A.N."/>
            <person name="Gogoleva N.E."/>
            <person name="Gogolev Y.V."/>
            <person name="Los D.A."/>
        </authorList>
    </citation>
    <scope>NUCLEOTIDE SEQUENCE [LARGE SCALE GENOMIC DNA]</scope>
    <source>
        <strain evidence="1">IPPAS B-1220</strain>
    </source>
</reference>
<dbReference type="AlphaFoldDB" id="A0A1E5QD20"/>
<dbReference type="EMBL" id="MJGC01000127">
    <property type="protein sequence ID" value="OEJ72484.1"/>
    <property type="molecule type" value="Genomic_DNA"/>
</dbReference>
<name>A0A1E5QD20_9CYAN</name>
<proteinExistence type="predicted"/>
<dbReference type="STRING" id="1781255.BH720_24740"/>
<comment type="caution">
    <text evidence="1">The sequence shown here is derived from an EMBL/GenBank/DDBJ whole genome shotgun (WGS) entry which is preliminary data.</text>
</comment>
<organism evidence="1">
    <name type="scientific">Desertifilum tharense IPPAS B-1220</name>
    <dbReference type="NCBI Taxonomy" id="1781255"/>
    <lineage>
        <taxon>Bacteria</taxon>
        <taxon>Bacillati</taxon>
        <taxon>Cyanobacteriota</taxon>
        <taxon>Cyanophyceae</taxon>
        <taxon>Desertifilales</taxon>
        <taxon>Desertifilaceae</taxon>
        <taxon>Desertifilum</taxon>
    </lineage>
</organism>
<accession>A0A1E5QD20</accession>
<protein>
    <submittedName>
        <fullName evidence="1">Uncharacterized protein</fullName>
    </submittedName>
</protein>
<gene>
    <name evidence="1" type="ORF">BH720_24740</name>
</gene>